<dbReference type="SUPFAM" id="SSF55811">
    <property type="entry name" value="Nudix"/>
    <property type="match status" value="1"/>
</dbReference>
<dbReference type="CDD" id="cd18873">
    <property type="entry name" value="NUDIX_NadM_like"/>
    <property type="match status" value="1"/>
</dbReference>
<organism evidence="1 2">
    <name type="scientific">Pseudomonas cedrina</name>
    <dbReference type="NCBI Taxonomy" id="651740"/>
    <lineage>
        <taxon>Bacteria</taxon>
        <taxon>Pseudomonadati</taxon>
        <taxon>Pseudomonadota</taxon>
        <taxon>Gammaproteobacteria</taxon>
        <taxon>Pseudomonadales</taxon>
        <taxon>Pseudomonadaceae</taxon>
        <taxon>Pseudomonas</taxon>
    </lineage>
</organism>
<evidence type="ECO:0000313" key="1">
    <source>
        <dbReference type="EMBL" id="SDS42386.1"/>
    </source>
</evidence>
<dbReference type="PANTHER" id="PTHR43736:SF4">
    <property type="entry name" value="SLR1690 PROTEIN"/>
    <property type="match status" value="1"/>
</dbReference>
<sequence length="249" mass="27665">MTYLLDSLDYAPPLLEGHPMPLSAYLHTVDLCVLFYCRADGELKLLLNKREAEPFAGHWALPGVVVNGGVQDLSLKDAVERLRASDKVGLALAWSEQVGTVGDAFRDPRCWSSSTYYLAIVSDEVELAEHQGWFSLTAVADGGIKLPFDHNNIVAAVKERLFSKSLYSSLPLMFLGDEFSAPQATTIFSLVLERPVLKTSIRQRLLKLAEAGYLRETGRKKHGEGGRPQATVEMLRPAEIYFFDRSFAD</sequence>
<gene>
    <name evidence="1" type="ORF">SAMN04490182_1507</name>
</gene>
<keyword evidence="2" id="KW-1185">Reference proteome</keyword>
<dbReference type="InterPro" id="IPR036388">
    <property type="entry name" value="WH-like_DNA-bd_sf"/>
</dbReference>
<dbReference type="Gene3D" id="1.10.10.10">
    <property type="entry name" value="Winged helix-like DNA-binding domain superfamily/Winged helix DNA-binding domain"/>
    <property type="match status" value="1"/>
</dbReference>
<dbReference type="Gene3D" id="3.90.79.10">
    <property type="entry name" value="Nucleoside Triphosphate Pyrophosphohydrolase"/>
    <property type="match status" value="1"/>
</dbReference>
<dbReference type="InterPro" id="IPR015797">
    <property type="entry name" value="NUDIX_hydrolase-like_dom_sf"/>
</dbReference>
<reference evidence="1 2" key="1">
    <citation type="submission" date="2016-10" db="EMBL/GenBank/DDBJ databases">
        <authorList>
            <person name="Varghese N."/>
            <person name="Submissions S."/>
        </authorList>
    </citation>
    <scope>NUCLEOTIDE SEQUENCE [LARGE SCALE GENOMIC DNA]</scope>
    <source>
        <strain evidence="1 2">BS2981</strain>
    </source>
</reference>
<accession>A0ABY0UC24</accession>
<evidence type="ECO:0000313" key="2">
    <source>
        <dbReference type="Proteomes" id="UP000199576"/>
    </source>
</evidence>
<dbReference type="Proteomes" id="UP000199576">
    <property type="component" value="Chromosome I"/>
</dbReference>
<dbReference type="EMBL" id="LT629753">
    <property type="protein sequence ID" value="SDS42386.1"/>
    <property type="molecule type" value="Genomic_DNA"/>
</dbReference>
<proteinExistence type="predicted"/>
<protein>
    <submittedName>
        <fullName evidence="1">ADP-ribose pyrophosphatase YjhB, NUDIX family</fullName>
    </submittedName>
</protein>
<name>A0ABY0UC24_PSECE</name>
<dbReference type="PANTHER" id="PTHR43736">
    <property type="entry name" value="ADP-RIBOSE PYROPHOSPHATASE"/>
    <property type="match status" value="1"/>
</dbReference>